<evidence type="ECO:0000313" key="3">
    <source>
        <dbReference type="EMBL" id="MBB5154856.1"/>
    </source>
</evidence>
<reference evidence="3 4" key="1">
    <citation type="submission" date="2020-08" db="EMBL/GenBank/DDBJ databases">
        <title>Sequencing the genomes of 1000 actinobacteria strains.</title>
        <authorList>
            <person name="Klenk H.-P."/>
        </authorList>
    </citation>
    <scope>NUCLEOTIDE SEQUENCE [LARGE SCALE GENOMIC DNA]</scope>
    <source>
        <strain evidence="3 4">DSM 45584</strain>
    </source>
</reference>
<dbReference type="EMBL" id="JACHIW010000001">
    <property type="protein sequence ID" value="MBB5154856.1"/>
    <property type="molecule type" value="Genomic_DNA"/>
</dbReference>
<name>A0A840Q2Y1_9PSEU</name>
<feature type="region of interest" description="Disordered" evidence="1">
    <location>
        <begin position="1"/>
        <end position="43"/>
    </location>
</feature>
<keyword evidence="4" id="KW-1185">Reference proteome</keyword>
<evidence type="ECO:0000256" key="1">
    <source>
        <dbReference type="SAM" id="MobiDB-lite"/>
    </source>
</evidence>
<protein>
    <submittedName>
        <fullName evidence="3">Uncharacterized protein</fullName>
    </submittedName>
</protein>
<feature type="compositionally biased region" description="Low complexity" evidence="1">
    <location>
        <begin position="178"/>
        <end position="193"/>
    </location>
</feature>
<keyword evidence="2" id="KW-0472">Membrane</keyword>
<feature type="transmembrane region" description="Helical" evidence="2">
    <location>
        <begin position="79"/>
        <end position="102"/>
    </location>
</feature>
<proteinExistence type="predicted"/>
<comment type="caution">
    <text evidence="3">The sequence shown here is derived from an EMBL/GenBank/DDBJ whole genome shotgun (WGS) entry which is preliminary data.</text>
</comment>
<accession>A0A840Q2Y1</accession>
<keyword evidence="2" id="KW-0812">Transmembrane</keyword>
<dbReference type="RefSeq" id="WP_184726298.1">
    <property type="nucleotide sequence ID" value="NZ_JACHIW010000001.1"/>
</dbReference>
<keyword evidence="2" id="KW-1133">Transmembrane helix</keyword>
<organism evidence="3 4">
    <name type="scientific">Saccharopolyspora phatthalungensis</name>
    <dbReference type="NCBI Taxonomy" id="664693"/>
    <lineage>
        <taxon>Bacteria</taxon>
        <taxon>Bacillati</taxon>
        <taxon>Actinomycetota</taxon>
        <taxon>Actinomycetes</taxon>
        <taxon>Pseudonocardiales</taxon>
        <taxon>Pseudonocardiaceae</taxon>
        <taxon>Saccharopolyspora</taxon>
    </lineage>
</organism>
<evidence type="ECO:0000313" key="4">
    <source>
        <dbReference type="Proteomes" id="UP000584374"/>
    </source>
</evidence>
<evidence type="ECO:0000256" key="2">
    <source>
        <dbReference type="SAM" id="Phobius"/>
    </source>
</evidence>
<feature type="region of interest" description="Disordered" evidence="1">
    <location>
        <begin position="166"/>
        <end position="194"/>
    </location>
</feature>
<gene>
    <name evidence="3" type="ORF">BJ970_002390</name>
</gene>
<sequence>MDSGRTLGWSGRLDWPPAPEQPAHGRTLAAHTRPTSSRELAAQPVIDPLVDTIPVGGLHKFNLGMVPASVTPPRTWRQAAWFAIASSAAALGGLMFATTWLADGSSPIEGLDLPGMPRGRLYPSVPASDPYYLTGEPTRPEAVRMTGSVQMLPTVLNGEPSPPSTFAVGGVDPDVPGSPTASSAPTSTTPTPAFEDQQLLLFADTNAIKRCGDEYYAAIGRGDLRSAYSLTTGPLRAEGYEAFAARYSHARSVEVVDVHVTPDSTVHTLRLTKADGKVQTERHELRYTLADEPLIISDKRIT</sequence>
<dbReference type="AlphaFoldDB" id="A0A840Q2Y1"/>
<dbReference type="Proteomes" id="UP000584374">
    <property type="component" value="Unassembled WGS sequence"/>
</dbReference>